<dbReference type="EMBL" id="BLVP01000008">
    <property type="protein sequence ID" value="GFM37264.1"/>
    <property type="molecule type" value="Genomic_DNA"/>
</dbReference>
<keyword evidence="1" id="KW-0472">Membrane</keyword>
<keyword evidence="1" id="KW-0812">Transmembrane</keyword>
<feature type="transmembrane region" description="Helical" evidence="1">
    <location>
        <begin position="257"/>
        <end position="276"/>
    </location>
</feature>
<organism evidence="2 3">
    <name type="scientific">Desulfovibrio psychrotolerans</name>
    <dbReference type="NCBI Taxonomy" id="415242"/>
    <lineage>
        <taxon>Bacteria</taxon>
        <taxon>Pseudomonadati</taxon>
        <taxon>Thermodesulfobacteriota</taxon>
        <taxon>Desulfovibrionia</taxon>
        <taxon>Desulfovibrionales</taxon>
        <taxon>Desulfovibrionaceae</taxon>
        <taxon>Desulfovibrio</taxon>
    </lineage>
</organism>
<feature type="transmembrane region" description="Helical" evidence="1">
    <location>
        <begin position="50"/>
        <end position="67"/>
    </location>
</feature>
<evidence type="ECO:0000256" key="1">
    <source>
        <dbReference type="SAM" id="Phobius"/>
    </source>
</evidence>
<reference evidence="2 3" key="1">
    <citation type="submission" date="2020-05" db="EMBL/GenBank/DDBJ databases">
        <title>Draft genome sequence of Desulfovibrio psychrotolerans JS1T.</title>
        <authorList>
            <person name="Ueno A."/>
            <person name="Tamazawa S."/>
            <person name="Tamamura S."/>
            <person name="Murakami T."/>
            <person name="Kiyama T."/>
            <person name="Inomata H."/>
            <person name="Amano Y."/>
            <person name="Miyakawa K."/>
            <person name="Tamaki H."/>
            <person name="Naganuma T."/>
            <person name="Kaneko K."/>
        </authorList>
    </citation>
    <scope>NUCLEOTIDE SEQUENCE [LARGE SCALE GENOMIC DNA]</scope>
    <source>
        <strain evidence="2 3">JS1</strain>
    </source>
</reference>
<gene>
    <name evidence="2" type="ORF">DSM19430T_19480</name>
</gene>
<feature type="transmembrane region" description="Helical" evidence="1">
    <location>
        <begin position="218"/>
        <end position="251"/>
    </location>
</feature>
<proteinExistence type="predicted"/>
<keyword evidence="1" id="KW-1133">Transmembrane helix</keyword>
<evidence type="ECO:0008006" key="4">
    <source>
        <dbReference type="Google" id="ProtNLM"/>
    </source>
</evidence>
<comment type="caution">
    <text evidence="2">The sequence shown here is derived from an EMBL/GenBank/DDBJ whole genome shotgun (WGS) entry which is preliminary data.</text>
</comment>
<protein>
    <recommendedName>
        <fullName evidence="4">PH domain-containing protein</fullName>
    </recommendedName>
</protein>
<evidence type="ECO:0000313" key="2">
    <source>
        <dbReference type="EMBL" id="GFM37264.1"/>
    </source>
</evidence>
<dbReference type="RefSeq" id="WP_174409882.1">
    <property type="nucleotide sequence ID" value="NZ_BLVP01000008.1"/>
</dbReference>
<name>A0A7J0BWA8_9BACT</name>
<sequence length="375" mass="41112">MSLVRIAEDSGSVIRLVPGPVPAAATGACVLLGAGFAVAAALLVHQPVQFVIMLIASCAFFLVAFMVRSQRRSFEINLTDKALYVVGRQQPDMYVIPFSDIACLRVTRKIPVIRVSMREIQRGDQFRHERPGKPRYALDVVRRDSGFETLDTSVTPQEIARLADLLASRTGLPVDDEAGLELTREATLPFPADTAEVPPSPPPGSVIRYERGRSSFSWVWTLSPGTVVLLLMGLVGLGMLAIGAIGILEILREGGSHWVGFVAALLGGVLAYQISWRFMYGVFCTRYIHIDHGGLHCGHYCMDTPSEHTSIPFSGIAAFRVIAPRQGRCWLEVLTTEGERYTLASLTPGLYPLTVGDLHWMNASLADAVRRMRIH</sequence>
<dbReference type="AlphaFoldDB" id="A0A7J0BWA8"/>
<feature type="transmembrane region" description="Helical" evidence="1">
    <location>
        <begin position="21"/>
        <end position="44"/>
    </location>
</feature>
<keyword evidence="3" id="KW-1185">Reference proteome</keyword>
<accession>A0A7J0BWA8</accession>
<dbReference type="PROSITE" id="PS51257">
    <property type="entry name" value="PROKAR_LIPOPROTEIN"/>
    <property type="match status" value="1"/>
</dbReference>
<evidence type="ECO:0000313" key="3">
    <source>
        <dbReference type="Proteomes" id="UP000503820"/>
    </source>
</evidence>
<dbReference type="Proteomes" id="UP000503820">
    <property type="component" value="Unassembled WGS sequence"/>
</dbReference>